<feature type="non-terminal residue" evidence="1">
    <location>
        <position position="79"/>
    </location>
</feature>
<protein>
    <recommendedName>
        <fullName evidence="3">Mitochondrial import inner membrane translocase subunit TIM22</fullName>
    </recommendedName>
</protein>
<comment type="caution">
    <text evidence="1">The sequence shown here is derived from an EMBL/GenBank/DDBJ whole genome shotgun (WGS) entry which is preliminary data.</text>
</comment>
<name>A0ABN9S9N6_9DINO</name>
<sequence length="79" mass="8253">ELGHFCFPASLTDVKSTMTAAKSRVGQYEAGGSLEIPQRTRAMAALGCLVGGFAGQSCLVWLMEAGCLQSIFTGGTFAF</sequence>
<accession>A0ABN9S9N6</accession>
<gene>
    <name evidence="1" type="ORF">PCOR1329_LOCUS27802</name>
</gene>
<reference evidence="1" key="1">
    <citation type="submission" date="2023-10" db="EMBL/GenBank/DDBJ databases">
        <authorList>
            <person name="Chen Y."/>
            <person name="Shah S."/>
            <person name="Dougan E. K."/>
            <person name="Thang M."/>
            <person name="Chan C."/>
        </authorList>
    </citation>
    <scope>NUCLEOTIDE SEQUENCE [LARGE SCALE GENOMIC DNA]</scope>
</reference>
<evidence type="ECO:0000313" key="1">
    <source>
        <dbReference type="EMBL" id="CAK0828618.1"/>
    </source>
</evidence>
<feature type="non-terminal residue" evidence="1">
    <location>
        <position position="1"/>
    </location>
</feature>
<evidence type="ECO:0000313" key="2">
    <source>
        <dbReference type="Proteomes" id="UP001189429"/>
    </source>
</evidence>
<evidence type="ECO:0008006" key="3">
    <source>
        <dbReference type="Google" id="ProtNLM"/>
    </source>
</evidence>
<proteinExistence type="predicted"/>
<dbReference type="EMBL" id="CAUYUJ010010118">
    <property type="protein sequence ID" value="CAK0828618.1"/>
    <property type="molecule type" value="Genomic_DNA"/>
</dbReference>
<organism evidence="1 2">
    <name type="scientific">Prorocentrum cordatum</name>
    <dbReference type="NCBI Taxonomy" id="2364126"/>
    <lineage>
        <taxon>Eukaryota</taxon>
        <taxon>Sar</taxon>
        <taxon>Alveolata</taxon>
        <taxon>Dinophyceae</taxon>
        <taxon>Prorocentrales</taxon>
        <taxon>Prorocentraceae</taxon>
        <taxon>Prorocentrum</taxon>
    </lineage>
</organism>
<dbReference type="Proteomes" id="UP001189429">
    <property type="component" value="Unassembled WGS sequence"/>
</dbReference>
<keyword evidence="2" id="KW-1185">Reference proteome</keyword>